<keyword evidence="5 7" id="KW-0472">Membrane</keyword>
<keyword evidence="4 9" id="KW-1133">Transmembrane helix</keyword>
<evidence type="ECO:0000256" key="2">
    <source>
        <dbReference type="ARBA" id="ARBA00006476"/>
    </source>
</evidence>
<gene>
    <name evidence="11" type="ORF">UXM345_LOCUS21271</name>
</gene>
<protein>
    <recommendedName>
        <fullName evidence="10">MARVEL domain-containing protein</fullName>
    </recommendedName>
</protein>
<feature type="transmembrane region" description="Helical" evidence="9">
    <location>
        <begin position="142"/>
        <end position="163"/>
    </location>
</feature>
<sequence>QPLFYFVVTMESIQSRLSLSAMAVNLRIFTEPRGLIRALQFIFAIFAFAIACSGSSSATFSLAKGNDSIQASWSYPYDLKNSPMIINSTNNLQQTISDSNSAKPSAEFFVFIGVTSMLLSLAFCIIYIFFDRPYRNDWRFSMIDFVITIIWSIFWIAGSAAWAKGVSDIRSQTSLNALVNRSALCDPISDCKAIQAGSYGSIISSVIFGFLNFVLWLGSAWFVFKETKFFKSRTEQQQQQQQQSQQSQAFPPTSFSNMSSPTMEHEPQFR</sequence>
<feature type="compositionally biased region" description="Low complexity" evidence="8">
    <location>
        <begin position="236"/>
        <end position="248"/>
    </location>
</feature>
<evidence type="ECO:0000256" key="5">
    <source>
        <dbReference type="ARBA" id="ARBA00023136"/>
    </source>
</evidence>
<comment type="subcellular location">
    <subcellularLocation>
        <location evidence="1">Membrane</location>
        <topology evidence="1">Multi-pass membrane protein</topology>
    </subcellularLocation>
</comment>
<dbReference type="InterPro" id="IPR001285">
    <property type="entry name" value="Synaptophysin/porin"/>
</dbReference>
<feature type="compositionally biased region" description="Polar residues" evidence="8">
    <location>
        <begin position="249"/>
        <end position="262"/>
    </location>
</feature>
<dbReference type="PRINTS" id="PR00220">
    <property type="entry name" value="SYNAPTOPHYSN"/>
</dbReference>
<dbReference type="InterPro" id="IPR008253">
    <property type="entry name" value="Marvel"/>
</dbReference>
<reference evidence="11" key="1">
    <citation type="submission" date="2021-02" db="EMBL/GenBank/DDBJ databases">
        <authorList>
            <person name="Nowell W R."/>
        </authorList>
    </citation>
    <scope>NUCLEOTIDE SEQUENCE</scope>
</reference>
<feature type="non-terminal residue" evidence="11">
    <location>
        <position position="1"/>
    </location>
</feature>
<evidence type="ECO:0000256" key="1">
    <source>
        <dbReference type="ARBA" id="ARBA00004141"/>
    </source>
</evidence>
<keyword evidence="3 7" id="KW-0812">Transmembrane</keyword>
<evidence type="ECO:0000259" key="10">
    <source>
        <dbReference type="PROSITE" id="PS51225"/>
    </source>
</evidence>
<evidence type="ECO:0000256" key="4">
    <source>
        <dbReference type="ARBA" id="ARBA00022989"/>
    </source>
</evidence>
<evidence type="ECO:0000313" key="11">
    <source>
        <dbReference type="EMBL" id="CAF4084293.1"/>
    </source>
</evidence>
<keyword evidence="6" id="KW-0325">Glycoprotein</keyword>
<evidence type="ECO:0000256" key="3">
    <source>
        <dbReference type="ARBA" id="ARBA00022692"/>
    </source>
</evidence>
<feature type="transmembrane region" description="Helical" evidence="9">
    <location>
        <begin position="41"/>
        <end position="63"/>
    </location>
</feature>
<evidence type="ECO:0000256" key="8">
    <source>
        <dbReference type="SAM" id="MobiDB-lite"/>
    </source>
</evidence>
<accession>A0A819TV88</accession>
<dbReference type="Pfam" id="PF01284">
    <property type="entry name" value="MARVEL"/>
    <property type="match status" value="1"/>
</dbReference>
<evidence type="ECO:0000256" key="9">
    <source>
        <dbReference type="SAM" id="Phobius"/>
    </source>
</evidence>
<feature type="domain" description="MARVEL" evidence="10">
    <location>
        <begin position="28"/>
        <end position="228"/>
    </location>
</feature>
<dbReference type="AlphaFoldDB" id="A0A819TV88"/>
<comment type="caution">
    <text evidence="11">The sequence shown here is derived from an EMBL/GenBank/DDBJ whole genome shotgun (WGS) entry which is preliminary data.</text>
</comment>
<organism evidence="11 12">
    <name type="scientific">Rotaria magnacalcarata</name>
    <dbReference type="NCBI Taxonomy" id="392030"/>
    <lineage>
        <taxon>Eukaryota</taxon>
        <taxon>Metazoa</taxon>
        <taxon>Spiralia</taxon>
        <taxon>Gnathifera</taxon>
        <taxon>Rotifera</taxon>
        <taxon>Eurotatoria</taxon>
        <taxon>Bdelloidea</taxon>
        <taxon>Philodinida</taxon>
        <taxon>Philodinidae</taxon>
        <taxon>Rotaria</taxon>
    </lineage>
</organism>
<feature type="transmembrane region" description="Helical" evidence="9">
    <location>
        <begin position="202"/>
        <end position="224"/>
    </location>
</feature>
<evidence type="ECO:0000256" key="6">
    <source>
        <dbReference type="ARBA" id="ARBA00023180"/>
    </source>
</evidence>
<name>A0A819TV88_9BILA</name>
<comment type="similarity">
    <text evidence="2">Belongs to the synaptophysin/synaptobrevin family.</text>
</comment>
<proteinExistence type="inferred from homology"/>
<feature type="region of interest" description="Disordered" evidence="8">
    <location>
        <begin position="234"/>
        <end position="270"/>
    </location>
</feature>
<dbReference type="EMBL" id="CAJOBF010003300">
    <property type="protein sequence ID" value="CAF4084293.1"/>
    <property type="molecule type" value="Genomic_DNA"/>
</dbReference>
<feature type="transmembrane region" description="Helical" evidence="9">
    <location>
        <begin position="108"/>
        <end position="130"/>
    </location>
</feature>
<dbReference type="GO" id="GO:0030672">
    <property type="term" value="C:synaptic vesicle membrane"/>
    <property type="evidence" value="ECO:0007669"/>
    <property type="project" value="TreeGrafter"/>
</dbReference>
<dbReference type="Proteomes" id="UP000663842">
    <property type="component" value="Unassembled WGS sequence"/>
</dbReference>
<dbReference type="PANTHER" id="PTHR10306:SF17">
    <property type="entry name" value="MARVEL DOMAIN-CONTAINING PROTEIN"/>
    <property type="match status" value="1"/>
</dbReference>
<dbReference type="PROSITE" id="PS51225">
    <property type="entry name" value="MARVEL"/>
    <property type="match status" value="1"/>
</dbReference>
<dbReference type="PANTHER" id="PTHR10306">
    <property type="entry name" value="SYNAPTOPHYSIN"/>
    <property type="match status" value="1"/>
</dbReference>
<evidence type="ECO:0000256" key="7">
    <source>
        <dbReference type="PROSITE-ProRule" id="PRU00581"/>
    </source>
</evidence>
<evidence type="ECO:0000313" key="12">
    <source>
        <dbReference type="Proteomes" id="UP000663842"/>
    </source>
</evidence>